<comment type="subunit">
    <text evidence="9">Homodimer.</text>
</comment>
<keyword evidence="8 9" id="KW-0460">Magnesium</keyword>
<evidence type="ECO:0000313" key="11">
    <source>
        <dbReference type="EMBL" id="HHS28949.1"/>
    </source>
</evidence>
<dbReference type="AlphaFoldDB" id="A0A7V6DPA8"/>
<dbReference type="GO" id="GO:0008776">
    <property type="term" value="F:acetate kinase activity"/>
    <property type="evidence" value="ECO:0007669"/>
    <property type="project" value="UniProtKB-UniRule"/>
</dbReference>
<dbReference type="EC" id="2.7.2.1" evidence="9"/>
<dbReference type="PANTHER" id="PTHR21060:SF21">
    <property type="entry name" value="ACETATE KINASE"/>
    <property type="match status" value="1"/>
</dbReference>
<proteinExistence type="inferred from homology"/>
<feature type="site" description="Transition state stabilizer" evidence="9">
    <location>
        <position position="180"/>
    </location>
</feature>
<keyword evidence="7 9" id="KW-0067">ATP-binding</keyword>
<protein>
    <recommendedName>
        <fullName evidence="9">Acetate kinase</fullName>
        <ecNumber evidence="9">2.7.2.1</ecNumber>
    </recommendedName>
    <alternativeName>
        <fullName evidence="9">Acetokinase</fullName>
    </alternativeName>
</protein>
<gene>
    <name evidence="9" type="primary">ackA</name>
    <name evidence="11" type="ORF">ENV52_04525</name>
</gene>
<comment type="similarity">
    <text evidence="1 9 10">Belongs to the acetokinase family.</text>
</comment>
<dbReference type="PRINTS" id="PR00471">
    <property type="entry name" value="ACETATEKNASE"/>
</dbReference>
<dbReference type="Gene3D" id="3.30.420.40">
    <property type="match status" value="2"/>
</dbReference>
<feature type="binding site" evidence="9">
    <location>
        <position position="378"/>
    </location>
    <ligand>
        <name>Mg(2+)</name>
        <dbReference type="ChEBI" id="CHEBI:18420"/>
    </ligand>
</feature>
<dbReference type="InterPro" id="IPR043129">
    <property type="entry name" value="ATPase_NBD"/>
</dbReference>
<reference evidence="11" key="1">
    <citation type="journal article" date="2020" name="mSystems">
        <title>Genome- and Community-Level Interaction Insights into Carbon Utilization and Element Cycling Functions of Hydrothermarchaeota in Hydrothermal Sediment.</title>
        <authorList>
            <person name="Zhou Z."/>
            <person name="Liu Y."/>
            <person name="Xu W."/>
            <person name="Pan J."/>
            <person name="Luo Z.H."/>
            <person name="Li M."/>
        </authorList>
    </citation>
    <scope>NUCLEOTIDE SEQUENCE [LARGE SCALE GENOMIC DNA]</scope>
    <source>
        <strain evidence="11">SpSt-767</strain>
    </source>
</reference>
<dbReference type="NCBIfam" id="TIGR00016">
    <property type="entry name" value="ackA"/>
    <property type="match status" value="1"/>
</dbReference>
<comment type="caution">
    <text evidence="9">Lacks conserved residue(s) required for the propagation of feature annotation.</text>
</comment>
<organism evidence="11">
    <name type="scientific">Desulfobacca acetoxidans</name>
    <dbReference type="NCBI Taxonomy" id="60893"/>
    <lineage>
        <taxon>Bacteria</taxon>
        <taxon>Pseudomonadati</taxon>
        <taxon>Thermodesulfobacteriota</taxon>
        <taxon>Desulfobaccia</taxon>
        <taxon>Desulfobaccales</taxon>
        <taxon>Desulfobaccaceae</taxon>
        <taxon>Desulfobacca</taxon>
    </lineage>
</organism>
<dbReference type="InterPro" id="IPR023865">
    <property type="entry name" value="Aliphatic_acid_kinase_CS"/>
</dbReference>
<dbReference type="PANTHER" id="PTHR21060">
    <property type="entry name" value="ACETATE KINASE"/>
    <property type="match status" value="1"/>
</dbReference>
<name>A0A7V6DPA8_9BACT</name>
<feature type="binding site" evidence="9">
    <location>
        <begin position="205"/>
        <end position="209"/>
    </location>
    <ligand>
        <name>ATP</name>
        <dbReference type="ChEBI" id="CHEBI:30616"/>
    </ligand>
</feature>
<comment type="subcellular location">
    <subcellularLocation>
        <location evidence="9">Cytoplasm</location>
    </subcellularLocation>
</comment>
<dbReference type="EMBL" id="DTGR01000071">
    <property type="protein sequence ID" value="HHS28949.1"/>
    <property type="molecule type" value="Genomic_DNA"/>
</dbReference>
<evidence type="ECO:0000256" key="9">
    <source>
        <dbReference type="HAMAP-Rule" id="MF_00020"/>
    </source>
</evidence>
<keyword evidence="2 9" id="KW-0963">Cytoplasm</keyword>
<dbReference type="GO" id="GO:0006085">
    <property type="term" value="P:acetyl-CoA biosynthetic process"/>
    <property type="evidence" value="ECO:0007669"/>
    <property type="project" value="UniProtKB-UniRule"/>
</dbReference>
<dbReference type="Pfam" id="PF00871">
    <property type="entry name" value="Acetate_kinase"/>
    <property type="match status" value="1"/>
</dbReference>
<evidence type="ECO:0000256" key="4">
    <source>
        <dbReference type="ARBA" id="ARBA00022723"/>
    </source>
</evidence>
<comment type="catalytic activity">
    <reaction evidence="9">
        <text>acetate + ATP = acetyl phosphate + ADP</text>
        <dbReference type="Rhea" id="RHEA:11352"/>
        <dbReference type="ChEBI" id="CHEBI:22191"/>
        <dbReference type="ChEBI" id="CHEBI:30089"/>
        <dbReference type="ChEBI" id="CHEBI:30616"/>
        <dbReference type="ChEBI" id="CHEBI:456216"/>
        <dbReference type="EC" id="2.7.2.1"/>
    </reaction>
</comment>
<comment type="pathway">
    <text evidence="9">Metabolic intermediate biosynthesis; acetyl-CoA biosynthesis; acetyl-CoA from acetate: step 1/2.</text>
</comment>
<evidence type="ECO:0000256" key="10">
    <source>
        <dbReference type="RuleBase" id="RU003835"/>
    </source>
</evidence>
<accession>A0A7V6DPA8</accession>
<feature type="binding site" evidence="9">
    <location>
        <begin position="327"/>
        <end position="331"/>
    </location>
    <ligand>
        <name>ATP</name>
        <dbReference type="ChEBI" id="CHEBI:30616"/>
    </ligand>
</feature>
<comment type="cofactor">
    <cofactor evidence="9">
        <name>Mg(2+)</name>
        <dbReference type="ChEBI" id="CHEBI:18420"/>
    </cofactor>
    <cofactor evidence="9">
        <name>Mn(2+)</name>
        <dbReference type="ChEBI" id="CHEBI:29035"/>
    </cofactor>
    <text evidence="9">Mg(2+). Can also accept Mn(2+).</text>
</comment>
<sequence>MGRGSHILTINSGSSSIKFSLYVLGATEDLVFKGELGRIGLSQGFLEAFDHDGQKLTARTLPLPDHEAAFKNLFGWLQGHEIGRNLDAVGHRLVHGGAAHIRPQLVSPDLLADLKLLRPLAPDHLPHEIKGVAAVQRHFPKVPQVVCFDTAFHRRMPEVAQRYALPASLAGEEVLHYGFHGLSYEYLTQELAREKIAYGKLIIAHLGNGASMAAIENGRSLDTTMGLTPTGGLVMSTRSGDLDPGVVLYLLQEKGLTPARVNQVLNHQAGLLGLSGLSADMQELLAQADRKAGAALAVEIFCYQARKFAGALAAALGGLDTFVFTGGIGENSPAIRACICEPLAFLGVRLDWVLNEKNAPLVSAAESRVAVRVMKTNEELMIARHTRNLIS</sequence>
<keyword evidence="5 9" id="KW-0547">Nucleotide-binding</keyword>
<evidence type="ECO:0000256" key="3">
    <source>
        <dbReference type="ARBA" id="ARBA00022679"/>
    </source>
</evidence>
<dbReference type="HAMAP" id="MF_00020">
    <property type="entry name" value="Acetate_kinase"/>
    <property type="match status" value="1"/>
</dbReference>
<dbReference type="InterPro" id="IPR000890">
    <property type="entry name" value="Aliphatic_acid_kin_short-chain"/>
</dbReference>
<dbReference type="GO" id="GO:0000287">
    <property type="term" value="F:magnesium ion binding"/>
    <property type="evidence" value="ECO:0007669"/>
    <property type="project" value="UniProtKB-UniRule"/>
</dbReference>
<dbReference type="PIRSF" id="PIRSF000722">
    <property type="entry name" value="Acetate_prop_kin"/>
    <property type="match status" value="1"/>
</dbReference>
<dbReference type="PROSITE" id="PS01076">
    <property type="entry name" value="ACETATE_KINASE_2"/>
    <property type="match status" value="1"/>
</dbReference>
<feature type="site" description="Transition state stabilizer" evidence="9">
    <location>
        <position position="238"/>
    </location>
</feature>
<keyword evidence="3 9" id="KW-0808">Transferase</keyword>
<evidence type="ECO:0000256" key="2">
    <source>
        <dbReference type="ARBA" id="ARBA00022490"/>
    </source>
</evidence>
<evidence type="ECO:0000256" key="5">
    <source>
        <dbReference type="ARBA" id="ARBA00022741"/>
    </source>
</evidence>
<dbReference type="GO" id="GO:0005829">
    <property type="term" value="C:cytosol"/>
    <property type="evidence" value="ECO:0007669"/>
    <property type="project" value="TreeGrafter"/>
</dbReference>
<feature type="binding site" evidence="9">
    <location>
        <position position="11"/>
    </location>
    <ligand>
        <name>Mg(2+)</name>
        <dbReference type="ChEBI" id="CHEBI:18420"/>
    </ligand>
</feature>
<keyword evidence="4 9" id="KW-0479">Metal-binding</keyword>
<evidence type="ECO:0000256" key="1">
    <source>
        <dbReference type="ARBA" id="ARBA00008748"/>
    </source>
</evidence>
<comment type="function">
    <text evidence="9">Catalyzes the formation of acetyl phosphate from acetate and ATP. Can also catalyze the reverse reaction.</text>
</comment>
<dbReference type="PROSITE" id="PS01075">
    <property type="entry name" value="ACETATE_KINASE_1"/>
    <property type="match status" value="1"/>
</dbReference>
<dbReference type="InterPro" id="IPR004372">
    <property type="entry name" value="Ac/propionate_kinase"/>
</dbReference>
<evidence type="ECO:0000256" key="6">
    <source>
        <dbReference type="ARBA" id="ARBA00022777"/>
    </source>
</evidence>
<feature type="binding site" evidence="9">
    <location>
        <position position="92"/>
    </location>
    <ligand>
        <name>substrate</name>
    </ligand>
</feature>
<feature type="binding site" evidence="9">
    <location>
        <position position="18"/>
    </location>
    <ligand>
        <name>ATP</name>
        <dbReference type="ChEBI" id="CHEBI:30616"/>
    </ligand>
</feature>
<keyword evidence="6 9" id="KW-0418">Kinase</keyword>
<dbReference type="SUPFAM" id="SSF53067">
    <property type="entry name" value="Actin-like ATPase domain"/>
    <property type="match status" value="2"/>
</dbReference>
<dbReference type="GO" id="GO:0005524">
    <property type="term" value="F:ATP binding"/>
    <property type="evidence" value="ECO:0007669"/>
    <property type="project" value="UniProtKB-KW"/>
</dbReference>
<comment type="caution">
    <text evidence="11">The sequence shown here is derived from an EMBL/GenBank/DDBJ whole genome shotgun (WGS) entry which is preliminary data.</text>
</comment>
<dbReference type="UniPathway" id="UPA00340">
    <property type="reaction ID" value="UER00458"/>
</dbReference>
<dbReference type="GO" id="GO:0006083">
    <property type="term" value="P:acetate metabolic process"/>
    <property type="evidence" value="ECO:0007669"/>
    <property type="project" value="TreeGrafter"/>
</dbReference>
<evidence type="ECO:0000256" key="8">
    <source>
        <dbReference type="ARBA" id="ARBA00022842"/>
    </source>
</evidence>
<feature type="active site" description="Proton donor/acceptor" evidence="9">
    <location>
        <position position="149"/>
    </location>
</feature>
<evidence type="ECO:0000256" key="7">
    <source>
        <dbReference type="ARBA" id="ARBA00022840"/>
    </source>
</evidence>